<keyword evidence="3" id="KW-1185">Reference proteome</keyword>
<dbReference type="SUPFAM" id="SSF56266">
    <property type="entry name" value="DmpA/ArgJ-like"/>
    <property type="match status" value="1"/>
</dbReference>
<dbReference type="GO" id="GO:0004177">
    <property type="term" value="F:aminopeptidase activity"/>
    <property type="evidence" value="ECO:0007669"/>
    <property type="project" value="UniProtKB-KW"/>
</dbReference>
<proteinExistence type="inferred from homology"/>
<dbReference type="InterPro" id="IPR016117">
    <property type="entry name" value="ArgJ-like_dom_sf"/>
</dbReference>
<dbReference type="AlphaFoldDB" id="A0A2P2EC08"/>
<dbReference type="Pfam" id="PF03576">
    <property type="entry name" value="Peptidase_S58"/>
    <property type="match status" value="1"/>
</dbReference>
<dbReference type="PANTHER" id="PTHR36512">
    <property type="entry name" value="D-AMINOPEPTIDASE"/>
    <property type="match status" value="1"/>
</dbReference>
<dbReference type="CDD" id="cd02252">
    <property type="entry name" value="nylC_like"/>
    <property type="match status" value="1"/>
</dbReference>
<dbReference type="RefSeq" id="WP_108985475.1">
    <property type="nucleotide sequence ID" value="NZ_BFBR01000007.1"/>
</dbReference>
<name>A0A2P2EC08_9PROT</name>
<organism evidence="2 3">
    <name type="scientific">Candidatus Phycosocius bacilliformis</name>
    <dbReference type="NCBI Taxonomy" id="1445552"/>
    <lineage>
        <taxon>Bacteria</taxon>
        <taxon>Pseudomonadati</taxon>
        <taxon>Pseudomonadota</taxon>
        <taxon>Alphaproteobacteria</taxon>
        <taxon>Caulobacterales</taxon>
        <taxon>Caulobacterales incertae sedis</taxon>
        <taxon>Candidatus Phycosocius</taxon>
    </lineage>
</organism>
<protein>
    <submittedName>
        <fullName evidence="2">Putative aminopeptidase</fullName>
    </submittedName>
</protein>
<dbReference type="EMBL" id="BFBR01000007">
    <property type="protein sequence ID" value="GBF58610.1"/>
    <property type="molecule type" value="Genomic_DNA"/>
</dbReference>
<sequence length="327" mass="33051">MTVSANLITDVPGLLVGQAEDRDALTGVTVIYPETAAVCAVDVRGGGPGTRESDALAPENLVEAIDALVLSGGSVYGLAAADGVASALGARGRGFGLIDLPGVPKSPVVPAAILYDLANGGNKGWGETPPYRALGMQALQRLDHSFTLGAAGAGIGARAGQLRGGLGSASHTTSEGWHVGAIVAVNCFGSVVMPGSDAFWAWSLEQGDEAGGVRPDPSVRVMGEDWGLAKANPAAMGRANTTIACVATDVALTPSEAKRVAQMASAGLARAIRPVFAPFDGDVVFAMSTARQRLGEPKAFNLARIGALAADCLARAVMRGVHAAKDA</sequence>
<evidence type="ECO:0000313" key="3">
    <source>
        <dbReference type="Proteomes" id="UP000245086"/>
    </source>
</evidence>
<dbReference type="OrthoDB" id="9808347at2"/>
<dbReference type="InterPro" id="IPR005321">
    <property type="entry name" value="Peptidase_S58_DmpA"/>
</dbReference>
<evidence type="ECO:0000313" key="2">
    <source>
        <dbReference type="EMBL" id="GBF58610.1"/>
    </source>
</evidence>
<gene>
    <name evidence="2" type="ORF">PbB2_02298</name>
</gene>
<dbReference type="PANTHER" id="PTHR36512:SF3">
    <property type="entry name" value="BLR5678 PROTEIN"/>
    <property type="match status" value="1"/>
</dbReference>
<dbReference type="Gene3D" id="3.60.70.12">
    <property type="entry name" value="L-amino peptidase D-ALA esterase/amidase"/>
    <property type="match status" value="1"/>
</dbReference>
<keyword evidence="2" id="KW-0645">Protease</keyword>
<keyword evidence="2" id="KW-0031">Aminopeptidase</keyword>
<comment type="caution">
    <text evidence="2">The sequence shown here is derived from an EMBL/GenBank/DDBJ whole genome shotgun (WGS) entry which is preliminary data.</text>
</comment>
<reference evidence="2" key="1">
    <citation type="journal article" date="2018" name="Genome Announc.">
        <title>Draft Genome Sequence of "Candidatus Phycosocius bacilliformis," an Alphaproteobacterial Ectosymbiont of the Hydrocarbon-Producing Green Alga Botryococcus braunii.</title>
        <authorList>
            <person name="Tanabe Y."/>
            <person name="Yamaguchi H."/>
            <person name="Watanabe M.M."/>
        </authorList>
    </citation>
    <scope>NUCLEOTIDE SEQUENCE [LARGE SCALE GENOMIC DNA]</scope>
    <source>
        <strain evidence="2">BOTRYCO-2</strain>
    </source>
</reference>
<accession>A0A2P2EC08</accession>
<keyword evidence="2" id="KW-0378">Hydrolase</keyword>
<comment type="similarity">
    <text evidence="1">Belongs to the peptidase S58 family.</text>
</comment>
<dbReference type="Proteomes" id="UP000245086">
    <property type="component" value="Unassembled WGS sequence"/>
</dbReference>
<evidence type="ECO:0000256" key="1">
    <source>
        <dbReference type="ARBA" id="ARBA00007068"/>
    </source>
</evidence>